<dbReference type="InterPro" id="IPR000515">
    <property type="entry name" value="MetI-like"/>
</dbReference>
<feature type="transmembrane region" description="Helical" evidence="7">
    <location>
        <begin position="221"/>
        <end position="251"/>
    </location>
</feature>
<evidence type="ECO:0000256" key="6">
    <source>
        <dbReference type="ARBA" id="ARBA00023136"/>
    </source>
</evidence>
<keyword evidence="6 7" id="KW-0472">Membrane</keyword>
<evidence type="ECO:0000256" key="1">
    <source>
        <dbReference type="ARBA" id="ARBA00004651"/>
    </source>
</evidence>
<evidence type="ECO:0000256" key="5">
    <source>
        <dbReference type="ARBA" id="ARBA00022989"/>
    </source>
</evidence>
<dbReference type="PROSITE" id="PS50928">
    <property type="entry name" value="ABC_TM1"/>
    <property type="match status" value="1"/>
</dbReference>
<dbReference type="SUPFAM" id="SSF161098">
    <property type="entry name" value="MetI-like"/>
    <property type="match status" value="1"/>
</dbReference>
<name>A0ABU7L4K2_9NOCA</name>
<sequence>MTDLVGKANHIGASEQGPTIGTPTSAVPAAAPLSRRRRRREYGALLGAVWIGLVVLAALTAQWLPLPDPNEITDEFSATPGWGAHPLGTDSLGRDTLSRCIYGARVSMTVAIVGTTVAMIIGVTAGMVAGYVGGFLDRAISLVINFLLSFPALIFLIALVAALGPSLSTLVLGLALLGIPNFARVARANTIAFSEREFVTAAKALGAGTWRVLTRELLANVMLPVMSLALVVMATLVVAEGSLSFLGLGVPPPTPSWGGMLAAGRESLREYPHLVLIPMLFFFLTVYSFNKLGDWVRGRVGKESSV</sequence>
<evidence type="ECO:0000313" key="10">
    <source>
        <dbReference type="EMBL" id="MEE2056475.1"/>
    </source>
</evidence>
<feature type="transmembrane region" description="Helical" evidence="7">
    <location>
        <begin position="167"/>
        <end position="186"/>
    </location>
</feature>
<feature type="region of interest" description="Disordered" evidence="8">
    <location>
        <begin position="1"/>
        <end position="32"/>
    </location>
</feature>
<dbReference type="EMBL" id="JAUTXY010000001">
    <property type="protein sequence ID" value="MEE2056475.1"/>
    <property type="molecule type" value="Genomic_DNA"/>
</dbReference>
<comment type="subcellular location">
    <subcellularLocation>
        <location evidence="1 7">Cell membrane</location>
        <topology evidence="1 7">Multi-pass membrane protein</topology>
    </subcellularLocation>
</comment>
<proteinExistence type="inferred from homology"/>
<dbReference type="PANTHER" id="PTHR43386">
    <property type="entry name" value="OLIGOPEPTIDE TRANSPORT SYSTEM PERMEASE PROTEIN APPC"/>
    <property type="match status" value="1"/>
</dbReference>
<dbReference type="Proteomes" id="UP001336020">
    <property type="component" value="Unassembled WGS sequence"/>
</dbReference>
<dbReference type="Gene3D" id="1.10.3720.10">
    <property type="entry name" value="MetI-like"/>
    <property type="match status" value="1"/>
</dbReference>
<keyword evidence="5 7" id="KW-1133">Transmembrane helix</keyword>
<keyword evidence="4 7" id="KW-0812">Transmembrane</keyword>
<evidence type="ECO:0000259" key="9">
    <source>
        <dbReference type="PROSITE" id="PS50928"/>
    </source>
</evidence>
<comment type="caution">
    <text evidence="10">The sequence shown here is derived from an EMBL/GenBank/DDBJ whole genome shotgun (WGS) entry which is preliminary data.</text>
</comment>
<feature type="transmembrane region" description="Helical" evidence="7">
    <location>
        <begin position="106"/>
        <end position="132"/>
    </location>
</feature>
<dbReference type="CDD" id="cd06261">
    <property type="entry name" value="TM_PBP2"/>
    <property type="match status" value="1"/>
</dbReference>
<evidence type="ECO:0000256" key="2">
    <source>
        <dbReference type="ARBA" id="ARBA00022448"/>
    </source>
</evidence>
<accession>A0ABU7L4K2</accession>
<evidence type="ECO:0000256" key="4">
    <source>
        <dbReference type="ARBA" id="ARBA00022692"/>
    </source>
</evidence>
<dbReference type="InterPro" id="IPR050366">
    <property type="entry name" value="BP-dependent_transpt_permease"/>
</dbReference>
<keyword evidence="3" id="KW-1003">Cell membrane</keyword>
<organism evidence="10 11">
    <name type="scientific">Rhodococcus artemisiae</name>
    <dbReference type="NCBI Taxonomy" id="714159"/>
    <lineage>
        <taxon>Bacteria</taxon>
        <taxon>Bacillati</taxon>
        <taxon>Actinomycetota</taxon>
        <taxon>Actinomycetes</taxon>
        <taxon>Mycobacteriales</taxon>
        <taxon>Nocardiaceae</taxon>
        <taxon>Rhodococcus</taxon>
    </lineage>
</organism>
<keyword evidence="11" id="KW-1185">Reference proteome</keyword>
<comment type="similarity">
    <text evidence="7">Belongs to the binding-protein-dependent transport system permease family.</text>
</comment>
<evidence type="ECO:0000256" key="7">
    <source>
        <dbReference type="RuleBase" id="RU363032"/>
    </source>
</evidence>
<dbReference type="Pfam" id="PF00528">
    <property type="entry name" value="BPD_transp_1"/>
    <property type="match status" value="1"/>
</dbReference>
<feature type="transmembrane region" description="Helical" evidence="7">
    <location>
        <begin position="42"/>
        <end position="64"/>
    </location>
</feature>
<reference evidence="10 11" key="1">
    <citation type="submission" date="2023-07" db="EMBL/GenBank/DDBJ databases">
        <authorList>
            <person name="Girao M."/>
            <person name="Carvalho M.F."/>
        </authorList>
    </citation>
    <scope>NUCLEOTIDE SEQUENCE [LARGE SCALE GENOMIC DNA]</scope>
    <source>
        <strain evidence="10 11">YIM65754</strain>
    </source>
</reference>
<feature type="transmembrane region" description="Helical" evidence="7">
    <location>
        <begin position="271"/>
        <end position="289"/>
    </location>
</feature>
<protein>
    <submittedName>
        <fullName evidence="10">ABC transporter permease</fullName>
    </submittedName>
</protein>
<dbReference type="PANTHER" id="PTHR43386:SF1">
    <property type="entry name" value="D,D-DIPEPTIDE TRANSPORT SYSTEM PERMEASE PROTEIN DDPC-RELATED"/>
    <property type="match status" value="1"/>
</dbReference>
<gene>
    <name evidence="10" type="ORF">Q7514_02905</name>
</gene>
<feature type="domain" description="ABC transmembrane type-1" evidence="9">
    <location>
        <begin position="104"/>
        <end position="293"/>
    </location>
</feature>
<feature type="transmembrane region" description="Helical" evidence="7">
    <location>
        <begin position="139"/>
        <end position="161"/>
    </location>
</feature>
<keyword evidence="2 7" id="KW-0813">Transport</keyword>
<feature type="compositionally biased region" description="Polar residues" evidence="8">
    <location>
        <begin position="16"/>
        <end position="25"/>
    </location>
</feature>
<dbReference type="InterPro" id="IPR035906">
    <property type="entry name" value="MetI-like_sf"/>
</dbReference>
<evidence type="ECO:0000256" key="8">
    <source>
        <dbReference type="SAM" id="MobiDB-lite"/>
    </source>
</evidence>
<evidence type="ECO:0000256" key="3">
    <source>
        <dbReference type="ARBA" id="ARBA00022475"/>
    </source>
</evidence>
<evidence type="ECO:0000313" key="11">
    <source>
        <dbReference type="Proteomes" id="UP001336020"/>
    </source>
</evidence>
<dbReference type="RefSeq" id="WP_330131737.1">
    <property type="nucleotide sequence ID" value="NZ_JAUTXY010000001.1"/>
</dbReference>